<dbReference type="PANTHER" id="PTHR19300:SF57">
    <property type="entry name" value="BETA-1,4-N-ACETYLGALACTOSAMINYLTRANSFERASE"/>
    <property type="match status" value="1"/>
</dbReference>
<evidence type="ECO:0000256" key="1">
    <source>
        <dbReference type="ARBA" id="ARBA00004606"/>
    </source>
</evidence>
<feature type="region of interest" description="Disordered" evidence="11">
    <location>
        <begin position="193"/>
        <end position="253"/>
    </location>
</feature>
<keyword evidence="6 12" id="KW-0812">Transmembrane</keyword>
<dbReference type="Pfam" id="PF13733">
    <property type="entry name" value="Glyco_transf_7N"/>
    <property type="match status" value="1"/>
</dbReference>
<sequence length="622" mass="70250">MKISTGGRSCIRVTFYTTLCAVAVLNMAILFSADLLHYSSQNKQHQTSKDKSLKESPHQSILHSFQSTKKSSSLTLNVQQRNQPLQLPGYQVQKQPYKHKQHLGMVADSKGLNFAAGNLSFVEETLSKLKLDLLDTFNSKPGASLPGLRHKARSGQRAIPVVKSGKGKNDLVKHVTDAEKLPNIVIHDLTGRGNAMSSAKKNAKVSGKKSKSRTKKMSKNMSIEHKGRSLESQAVHKNNAKELIPDKRGSAGDMNEIEKLNKLKTSNFKVDLSSSHSSKSYKPDRELDIVHNSLGSRKQPDRLESDRMKEKSAQKYEKSQQVNQKSLQDKQSQNLDISSHKVSSNASDPGLSLQLSVEETRDKKSGRKSQFAAPSELHQAIKERVQSRSKGDKERQNSVRTREEDIPACVRVTRTVGKIHPILEERSSEELETTFSWLSKGGHFKPTECIPKEKTAIIFPFRDRLPHLHILLLNLLPVLRRQNIDFTIFVVEQEKPSLFNRGMLFNIGFVEALKLGDFDCFIFHDVDLIPLFDTNFYHCNESPTHFLGGVNKFRYGLMYKGLFGGVVSFTRKQFETINGASNLYFGWGAEDDDLRKRYSTKLRGLFLKMHVLVCLRYNESHS</sequence>
<feature type="compositionally biased region" description="Basic and acidic residues" evidence="11">
    <location>
        <begin position="47"/>
        <end position="57"/>
    </location>
</feature>
<dbReference type="PANTHER" id="PTHR19300">
    <property type="entry name" value="BETA-1,4-GALACTOSYLTRANSFERASE"/>
    <property type="match status" value="1"/>
</dbReference>
<dbReference type="GO" id="GO:0005975">
    <property type="term" value="P:carbohydrate metabolic process"/>
    <property type="evidence" value="ECO:0007669"/>
    <property type="project" value="InterPro"/>
</dbReference>
<keyword evidence="16" id="KW-1185">Reference proteome</keyword>
<feature type="region of interest" description="Disordered" evidence="11">
    <location>
        <begin position="358"/>
        <end position="377"/>
    </location>
</feature>
<evidence type="ECO:0000313" key="15">
    <source>
        <dbReference type="EMBL" id="GFO44898.1"/>
    </source>
</evidence>
<evidence type="ECO:0000256" key="2">
    <source>
        <dbReference type="ARBA" id="ARBA00004922"/>
    </source>
</evidence>
<keyword evidence="8 12" id="KW-1133">Transmembrane helix</keyword>
<feature type="region of interest" description="Disordered" evidence="11">
    <location>
        <begin position="269"/>
        <end position="352"/>
    </location>
</feature>
<comment type="similarity">
    <text evidence="3">Belongs to the glycosyltransferase 7 family.</text>
</comment>
<keyword evidence="10" id="KW-0325">Glycoprotein</keyword>
<evidence type="ECO:0000256" key="3">
    <source>
        <dbReference type="ARBA" id="ARBA00005735"/>
    </source>
</evidence>
<evidence type="ECO:0000256" key="5">
    <source>
        <dbReference type="ARBA" id="ARBA00022679"/>
    </source>
</evidence>
<name>A0AAV4DKU0_9GAST</name>
<dbReference type="InterPro" id="IPR003859">
    <property type="entry name" value="Galactosyl_T"/>
</dbReference>
<dbReference type="InterPro" id="IPR029044">
    <property type="entry name" value="Nucleotide-diphossugar_trans"/>
</dbReference>
<dbReference type="InterPro" id="IPR027791">
    <property type="entry name" value="Galactosyl_T_C"/>
</dbReference>
<dbReference type="Proteomes" id="UP000735302">
    <property type="component" value="Unassembled WGS sequence"/>
</dbReference>
<feature type="transmembrane region" description="Helical" evidence="12">
    <location>
        <begin position="12"/>
        <end position="33"/>
    </location>
</feature>
<keyword evidence="5" id="KW-0808">Transferase</keyword>
<keyword evidence="9 12" id="KW-0472">Membrane</keyword>
<feature type="compositionally biased region" description="Polar residues" evidence="11">
    <location>
        <begin position="58"/>
        <end position="68"/>
    </location>
</feature>
<feature type="compositionally biased region" description="Basic and acidic residues" evidence="11">
    <location>
        <begin position="239"/>
        <end position="253"/>
    </location>
</feature>
<evidence type="ECO:0000256" key="8">
    <source>
        <dbReference type="ARBA" id="ARBA00022989"/>
    </source>
</evidence>
<comment type="subcellular location">
    <subcellularLocation>
        <location evidence="1">Membrane</location>
        <topology evidence="1">Single-pass type II membrane protein</topology>
    </subcellularLocation>
</comment>
<dbReference type="GO" id="GO:0016020">
    <property type="term" value="C:membrane"/>
    <property type="evidence" value="ECO:0007669"/>
    <property type="project" value="UniProtKB-SubCell"/>
</dbReference>
<proteinExistence type="inferred from homology"/>
<dbReference type="SUPFAM" id="SSF53448">
    <property type="entry name" value="Nucleotide-diphospho-sugar transferases"/>
    <property type="match status" value="1"/>
</dbReference>
<comment type="pathway">
    <text evidence="2">Protein modification; protein glycosylation.</text>
</comment>
<feature type="compositionally biased region" description="Basic and acidic residues" evidence="11">
    <location>
        <begin position="298"/>
        <end position="318"/>
    </location>
</feature>
<evidence type="ECO:0000256" key="9">
    <source>
        <dbReference type="ARBA" id="ARBA00023136"/>
    </source>
</evidence>
<evidence type="ECO:0000313" key="16">
    <source>
        <dbReference type="Proteomes" id="UP000735302"/>
    </source>
</evidence>
<dbReference type="InterPro" id="IPR027995">
    <property type="entry name" value="Galactosyl_T_N"/>
</dbReference>
<evidence type="ECO:0000256" key="6">
    <source>
        <dbReference type="ARBA" id="ARBA00022692"/>
    </source>
</evidence>
<feature type="compositionally biased region" description="Polar residues" evidence="11">
    <location>
        <begin position="319"/>
        <end position="352"/>
    </location>
</feature>
<keyword evidence="4" id="KW-0328">Glycosyltransferase</keyword>
<dbReference type="GO" id="GO:0008378">
    <property type="term" value="F:galactosyltransferase activity"/>
    <property type="evidence" value="ECO:0007669"/>
    <property type="project" value="TreeGrafter"/>
</dbReference>
<dbReference type="GO" id="GO:0005794">
    <property type="term" value="C:Golgi apparatus"/>
    <property type="evidence" value="ECO:0007669"/>
    <property type="project" value="TreeGrafter"/>
</dbReference>
<protein>
    <submittedName>
        <fullName evidence="15">Beta-1,4-galactosyltransferase 4</fullName>
    </submittedName>
</protein>
<evidence type="ECO:0000259" key="14">
    <source>
        <dbReference type="Pfam" id="PF13733"/>
    </source>
</evidence>
<comment type="caution">
    <text evidence="15">The sequence shown here is derived from an EMBL/GenBank/DDBJ whole genome shotgun (WGS) entry which is preliminary data.</text>
</comment>
<organism evidence="15 16">
    <name type="scientific">Plakobranchus ocellatus</name>
    <dbReference type="NCBI Taxonomy" id="259542"/>
    <lineage>
        <taxon>Eukaryota</taxon>
        <taxon>Metazoa</taxon>
        <taxon>Spiralia</taxon>
        <taxon>Lophotrochozoa</taxon>
        <taxon>Mollusca</taxon>
        <taxon>Gastropoda</taxon>
        <taxon>Heterobranchia</taxon>
        <taxon>Euthyneura</taxon>
        <taxon>Panpulmonata</taxon>
        <taxon>Sacoglossa</taxon>
        <taxon>Placobranchoidea</taxon>
        <taxon>Plakobranchidae</taxon>
        <taxon>Plakobranchus</taxon>
    </lineage>
</organism>
<evidence type="ECO:0000259" key="13">
    <source>
        <dbReference type="Pfam" id="PF02709"/>
    </source>
</evidence>
<feature type="region of interest" description="Disordered" evidence="11">
    <location>
        <begin position="382"/>
        <end position="402"/>
    </location>
</feature>
<dbReference type="Pfam" id="PF02709">
    <property type="entry name" value="Glyco_transf_7C"/>
    <property type="match status" value="1"/>
</dbReference>
<evidence type="ECO:0000256" key="10">
    <source>
        <dbReference type="ARBA" id="ARBA00023180"/>
    </source>
</evidence>
<dbReference type="AlphaFoldDB" id="A0AAV4DKU0"/>
<dbReference type="EMBL" id="BLXT01007982">
    <property type="protein sequence ID" value="GFO44898.1"/>
    <property type="molecule type" value="Genomic_DNA"/>
</dbReference>
<evidence type="ECO:0000256" key="7">
    <source>
        <dbReference type="ARBA" id="ARBA00022968"/>
    </source>
</evidence>
<keyword evidence="7" id="KW-0735">Signal-anchor</keyword>
<dbReference type="Gene3D" id="3.90.550.10">
    <property type="entry name" value="Spore Coat Polysaccharide Biosynthesis Protein SpsA, Chain A"/>
    <property type="match status" value="1"/>
</dbReference>
<feature type="region of interest" description="Disordered" evidence="11">
    <location>
        <begin position="46"/>
        <end position="68"/>
    </location>
</feature>
<dbReference type="PRINTS" id="PR02050">
    <property type="entry name" value="B14GALTRFASE"/>
</dbReference>
<feature type="compositionally biased region" description="Basic residues" evidence="11">
    <location>
        <begin position="201"/>
        <end position="218"/>
    </location>
</feature>
<gene>
    <name evidence="15" type="ORF">PoB_007140300</name>
</gene>
<evidence type="ECO:0000256" key="4">
    <source>
        <dbReference type="ARBA" id="ARBA00022676"/>
    </source>
</evidence>
<evidence type="ECO:0000256" key="12">
    <source>
        <dbReference type="SAM" id="Phobius"/>
    </source>
</evidence>
<feature type="domain" description="Galactosyltransferase N-terminal" evidence="14">
    <location>
        <begin position="423"/>
        <end position="540"/>
    </location>
</feature>
<evidence type="ECO:0000256" key="11">
    <source>
        <dbReference type="SAM" id="MobiDB-lite"/>
    </source>
</evidence>
<accession>A0AAV4DKU0</accession>
<reference evidence="15 16" key="1">
    <citation type="journal article" date="2021" name="Elife">
        <title>Chloroplast acquisition without the gene transfer in kleptoplastic sea slugs, Plakobranchus ocellatus.</title>
        <authorList>
            <person name="Maeda T."/>
            <person name="Takahashi S."/>
            <person name="Yoshida T."/>
            <person name="Shimamura S."/>
            <person name="Takaki Y."/>
            <person name="Nagai Y."/>
            <person name="Toyoda A."/>
            <person name="Suzuki Y."/>
            <person name="Arimoto A."/>
            <person name="Ishii H."/>
            <person name="Satoh N."/>
            <person name="Nishiyama T."/>
            <person name="Hasebe M."/>
            <person name="Maruyama T."/>
            <person name="Minagawa J."/>
            <person name="Obokata J."/>
            <person name="Shigenobu S."/>
        </authorList>
    </citation>
    <scope>NUCLEOTIDE SEQUENCE [LARGE SCALE GENOMIC DNA]</scope>
</reference>
<feature type="domain" description="Galactosyltransferase C-terminal" evidence="13">
    <location>
        <begin position="545"/>
        <end position="599"/>
    </location>
</feature>